<name>A0A8B9TMC0_ANAPL</name>
<evidence type="ECO:0000259" key="2">
    <source>
        <dbReference type="PROSITE" id="PS51767"/>
    </source>
</evidence>
<dbReference type="Gene3D" id="2.40.70.10">
    <property type="entry name" value="Acid Proteases"/>
    <property type="match status" value="1"/>
</dbReference>
<evidence type="ECO:0000313" key="4">
    <source>
        <dbReference type="Proteomes" id="UP000694400"/>
    </source>
</evidence>
<dbReference type="Ensembl" id="ENSAPLT00020024288.1">
    <property type="protein sequence ID" value="ENSAPLP00020022495.1"/>
    <property type="gene ID" value="ENSAPLG00020015680.1"/>
</dbReference>
<dbReference type="PANTHER" id="PTHR47966:SF70">
    <property type="entry name" value="PEPTIDASE A1 DOMAIN-CONTAINING PROTEIN"/>
    <property type="match status" value="1"/>
</dbReference>
<reference evidence="3" key="3">
    <citation type="submission" date="2025-09" db="UniProtKB">
        <authorList>
            <consortium name="Ensembl"/>
        </authorList>
    </citation>
    <scope>IDENTIFICATION</scope>
</reference>
<comment type="similarity">
    <text evidence="1">Belongs to the peptidase A1 family.</text>
</comment>
<dbReference type="Proteomes" id="UP000694400">
    <property type="component" value="Chromosome 26"/>
</dbReference>
<feature type="domain" description="Peptidase A1" evidence="2">
    <location>
        <begin position="1"/>
        <end position="108"/>
    </location>
</feature>
<dbReference type="Pfam" id="PF00026">
    <property type="entry name" value="Asp"/>
    <property type="match status" value="1"/>
</dbReference>
<dbReference type="InterPro" id="IPR033121">
    <property type="entry name" value="PEPTIDASE_A1"/>
</dbReference>
<dbReference type="InterPro" id="IPR021109">
    <property type="entry name" value="Peptidase_aspartic_dom_sf"/>
</dbReference>
<evidence type="ECO:0000256" key="1">
    <source>
        <dbReference type="ARBA" id="ARBA00007447"/>
    </source>
</evidence>
<dbReference type="GO" id="GO:0006508">
    <property type="term" value="P:proteolysis"/>
    <property type="evidence" value="ECO:0007669"/>
    <property type="project" value="InterPro"/>
</dbReference>
<organism evidence="3 4">
    <name type="scientific">Anas platyrhynchos</name>
    <name type="common">Mallard</name>
    <name type="synonym">Anas boschas</name>
    <dbReference type="NCBI Taxonomy" id="8839"/>
    <lineage>
        <taxon>Eukaryota</taxon>
        <taxon>Metazoa</taxon>
        <taxon>Chordata</taxon>
        <taxon>Craniata</taxon>
        <taxon>Vertebrata</taxon>
        <taxon>Euteleostomi</taxon>
        <taxon>Archelosauria</taxon>
        <taxon>Archosauria</taxon>
        <taxon>Dinosauria</taxon>
        <taxon>Saurischia</taxon>
        <taxon>Theropoda</taxon>
        <taxon>Coelurosauria</taxon>
        <taxon>Aves</taxon>
        <taxon>Neognathae</taxon>
        <taxon>Galloanserae</taxon>
        <taxon>Anseriformes</taxon>
        <taxon>Anatidae</taxon>
        <taxon>Anatinae</taxon>
        <taxon>Anas</taxon>
    </lineage>
</organism>
<dbReference type="AlphaFoldDB" id="A0A8B9TMC0"/>
<sequence length="108" mass="11392">YGGEFAIGGSPTGWCSRGCQAIVDTGTFLLTVPQQYLNRFLQAVGAQETSYGYAVECSQIHSLPTITFVINGTALPRSPPPCLLLWASKTSPGTCVGSEQPPVPLDMA</sequence>
<dbReference type="SUPFAM" id="SSF50630">
    <property type="entry name" value="Acid proteases"/>
    <property type="match status" value="1"/>
</dbReference>
<evidence type="ECO:0000313" key="3">
    <source>
        <dbReference type="Ensembl" id="ENSAPLP00020022495.1"/>
    </source>
</evidence>
<proteinExistence type="inferred from homology"/>
<accession>A0A8B9TMC0</accession>
<reference evidence="3" key="1">
    <citation type="submission" date="2019-08" db="EMBL/GenBank/DDBJ databases">
        <title>Three high-quality genomes provides insights into domestication of ducks.</title>
        <authorList>
            <person name="Hou Z.C."/>
            <person name="Zhu F."/>
            <person name="Yin Z.T."/>
            <person name="Zhang F."/>
        </authorList>
    </citation>
    <scope>NUCLEOTIDE SEQUENCE [LARGE SCALE GENOMIC DNA]</scope>
</reference>
<protein>
    <recommendedName>
        <fullName evidence="2">Peptidase A1 domain-containing protein</fullName>
    </recommendedName>
</protein>
<dbReference type="GO" id="GO:0004190">
    <property type="term" value="F:aspartic-type endopeptidase activity"/>
    <property type="evidence" value="ECO:0007669"/>
    <property type="project" value="InterPro"/>
</dbReference>
<dbReference type="PROSITE" id="PS51767">
    <property type="entry name" value="PEPTIDASE_A1"/>
    <property type="match status" value="1"/>
</dbReference>
<reference evidence="3" key="2">
    <citation type="submission" date="2025-08" db="UniProtKB">
        <authorList>
            <consortium name="Ensembl"/>
        </authorList>
    </citation>
    <scope>IDENTIFICATION</scope>
</reference>
<dbReference type="PANTHER" id="PTHR47966">
    <property type="entry name" value="BETA-SITE APP-CLEAVING ENZYME, ISOFORM A-RELATED"/>
    <property type="match status" value="1"/>
</dbReference>
<dbReference type="InterPro" id="IPR001461">
    <property type="entry name" value="Aspartic_peptidase_A1"/>
</dbReference>